<dbReference type="PATRIC" id="fig|161896.4.peg.1828"/>
<feature type="compositionally biased region" description="Polar residues" evidence="2">
    <location>
        <begin position="1"/>
        <end position="11"/>
    </location>
</feature>
<dbReference type="STRING" id="161896.UL81_09340"/>
<evidence type="ECO:0000313" key="5">
    <source>
        <dbReference type="Proteomes" id="UP000033566"/>
    </source>
</evidence>
<keyword evidence="3" id="KW-1133">Transmembrane helix</keyword>
<accession>A0A0F6QX57</accession>
<evidence type="ECO:0000256" key="2">
    <source>
        <dbReference type="SAM" id="MobiDB-lite"/>
    </source>
</evidence>
<evidence type="ECO:0000313" key="4">
    <source>
        <dbReference type="EMBL" id="AKE39812.1"/>
    </source>
</evidence>
<dbReference type="Pfam" id="PF04203">
    <property type="entry name" value="Sortase"/>
    <property type="match status" value="1"/>
</dbReference>
<dbReference type="SUPFAM" id="SSF63817">
    <property type="entry name" value="Sortase"/>
    <property type="match status" value="1"/>
</dbReference>
<dbReference type="InterPro" id="IPR042001">
    <property type="entry name" value="Sortase_F"/>
</dbReference>
<dbReference type="RefSeq" id="WP_046453516.1">
    <property type="nucleotide sequence ID" value="NZ_CP011311.1"/>
</dbReference>
<dbReference type="HOGENOM" id="CLU_062592_4_1_11"/>
<organism evidence="4 5">
    <name type="scientific">Corynebacterium camporealensis</name>
    <dbReference type="NCBI Taxonomy" id="161896"/>
    <lineage>
        <taxon>Bacteria</taxon>
        <taxon>Bacillati</taxon>
        <taxon>Actinomycetota</taxon>
        <taxon>Actinomycetes</taxon>
        <taxon>Mycobacteriales</taxon>
        <taxon>Corynebacteriaceae</taxon>
        <taxon>Corynebacterium</taxon>
    </lineage>
</organism>
<dbReference type="Proteomes" id="UP000033566">
    <property type="component" value="Chromosome"/>
</dbReference>
<dbReference type="GO" id="GO:0016787">
    <property type="term" value="F:hydrolase activity"/>
    <property type="evidence" value="ECO:0007669"/>
    <property type="project" value="UniProtKB-KW"/>
</dbReference>
<dbReference type="Gene3D" id="2.40.260.10">
    <property type="entry name" value="Sortase"/>
    <property type="match status" value="1"/>
</dbReference>
<keyword evidence="3" id="KW-0812">Transmembrane</keyword>
<feature type="transmembrane region" description="Helical" evidence="3">
    <location>
        <begin position="32"/>
        <end position="54"/>
    </location>
</feature>
<feature type="region of interest" description="Disordered" evidence="2">
    <location>
        <begin position="57"/>
        <end position="84"/>
    </location>
</feature>
<dbReference type="EMBL" id="CP011311">
    <property type="protein sequence ID" value="AKE39812.1"/>
    <property type="molecule type" value="Genomic_DNA"/>
</dbReference>
<reference evidence="4 5" key="1">
    <citation type="journal article" date="2015" name="Genome Announc.">
        <title>Complete Genome Sequence of Corynebacterium camporealensis DSM 44610, Isolated from the Milk of a Manchega Sheep with Subclinical Mastitis.</title>
        <authorList>
            <person name="Ruckert C."/>
            <person name="Albersmeier A."/>
            <person name="Winkler A."/>
            <person name="Tauch A."/>
        </authorList>
    </citation>
    <scope>NUCLEOTIDE SEQUENCE [LARGE SCALE GENOMIC DNA]</scope>
    <source>
        <strain evidence="4 5">DSM 44610</strain>
    </source>
</reference>
<gene>
    <name evidence="4" type="ORF">UL81_09340</name>
</gene>
<dbReference type="AlphaFoldDB" id="A0A0F6QX57"/>
<sequence length="233" mass="24346">MSDQKSPSNKTALEAKESSIDEHSHKAGASRWILLLLTVVLIALLAGVALYAGLRSSETSDSGAGEQLPVAQTDLPEPAPGIRDGVNEMQLKIGGESAKVEFVQLTDQGALIPPEDVSKVGWYSASAVPGQEGPTVGTSVITGHVNEIDQGDGFAAKFPELRPGDVVSVIVDGEERQFTVSKDPIRVVKGAELPESVNRSTGENELVLITCGGEFVGGTLGYADNIVVEATPL</sequence>
<keyword evidence="5" id="KW-1185">Reference proteome</keyword>
<dbReference type="OrthoDB" id="525039at2"/>
<dbReference type="InterPro" id="IPR005754">
    <property type="entry name" value="Sortase"/>
</dbReference>
<keyword evidence="3" id="KW-0472">Membrane</keyword>
<dbReference type="InterPro" id="IPR023365">
    <property type="entry name" value="Sortase_dom-sf"/>
</dbReference>
<dbReference type="CDD" id="cd05829">
    <property type="entry name" value="Sortase_F"/>
    <property type="match status" value="1"/>
</dbReference>
<evidence type="ECO:0000256" key="3">
    <source>
        <dbReference type="SAM" id="Phobius"/>
    </source>
</evidence>
<protein>
    <submittedName>
        <fullName evidence="4">Sortase family enzyme</fullName>
    </submittedName>
</protein>
<feature type="region of interest" description="Disordered" evidence="2">
    <location>
        <begin position="1"/>
        <end position="21"/>
    </location>
</feature>
<evidence type="ECO:0000256" key="1">
    <source>
        <dbReference type="ARBA" id="ARBA00022801"/>
    </source>
</evidence>
<name>A0A0F6QX57_9CORY</name>
<dbReference type="KEGG" id="ccj:UL81_09340"/>
<proteinExistence type="predicted"/>
<keyword evidence="1" id="KW-0378">Hydrolase</keyword>